<sequence>MTLYPFVLASDHEGAARAGLDADGAHTAEIEASLLAGRIDLAVHCLKVTPTVDTEGLALAAFRARGDVRDALVHPDRAMTVVTLTAGSRMGTASVRRRAQLATLRPDVVTIPLRGPADDRLGALDAGAVDALILAASGLDRLGLAHRISEHITTELVCPPLGAAIIALQCRADDEATIAVAAGMGDETTTLRARAERAVLRDLGGFGNAPLAGYCILDESGLTLRAMVFSPDGLTRVDVRRTGPDPESTALAVCRVLREHGAGKLKTFTIRPPSDTRARPLSRTVRSPRRWRL</sequence>
<organism evidence="11 12">
    <name type="scientific">Streptomyces tsukubensis</name>
    <dbReference type="NCBI Taxonomy" id="83656"/>
    <lineage>
        <taxon>Bacteria</taxon>
        <taxon>Bacillati</taxon>
        <taxon>Actinomycetota</taxon>
        <taxon>Actinomycetes</taxon>
        <taxon>Kitasatosporales</taxon>
        <taxon>Streptomycetaceae</taxon>
        <taxon>Streptomyces</taxon>
    </lineage>
</organism>
<name>A0A1V4A4X5_9ACTN</name>
<comment type="catalytic activity">
    <reaction evidence="6">
        <text>4 porphobilinogen + H2O = hydroxymethylbilane + 4 NH4(+)</text>
        <dbReference type="Rhea" id="RHEA:13185"/>
        <dbReference type="ChEBI" id="CHEBI:15377"/>
        <dbReference type="ChEBI" id="CHEBI:28938"/>
        <dbReference type="ChEBI" id="CHEBI:57845"/>
        <dbReference type="ChEBI" id="CHEBI:58126"/>
        <dbReference type="EC" id="2.5.1.61"/>
    </reaction>
</comment>
<dbReference type="Gene3D" id="3.30.160.40">
    <property type="entry name" value="Porphobilinogen deaminase, C-terminal domain"/>
    <property type="match status" value="1"/>
</dbReference>
<reference evidence="11 12" key="1">
    <citation type="submission" date="2017-02" db="EMBL/GenBank/DDBJ databases">
        <title>Draft Genome Sequence of Streptomyces tsukubaensis F601, a Producer of the immunosuppressant tacrolimus FK506.</title>
        <authorList>
            <person name="Zong G."/>
            <person name="Zhong C."/>
            <person name="Fu J."/>
            <person name="Qin R."/>
            <person name="Cao G."/>
        </authorList>
    </citation>
    <scope>NUCLEOTIDE SEQUENCE [LARGE SCALE GENOMIC DNA]</scope>
    <source>
        <strain evidence="11 12">F601</strain>
    </source>
</reference>
<dbReference type="Proteomes" id="UP000190539">
    <property type="component" value="Unassembled WGS sequence"/>
</dbReference>
<evidence type="ECO:0000256" key="7">
    <source>
        <dbReference type="NCBIfam" id="TIGR00212"/>
    </source>
</evidence>
<evidence type="ECO:0000256" key="2">
    <source>
        <dbReference type="ARBA" id="ARBA00005638"/>
    </source>
</evidence>
<dbReference type="Gene3D" id="3.40.190.10">
    <property type="entry name" value="Periplasmic binding protein-like II"/>
    <property type="match status" value="2"/>
</dbReference>
<dbReference type="Pfam" id="PF01379">
    <property type="entry name" value="Porphobil_deam"/>
    <property type="match status" value="1"/>
</dbReference>
<feature type="region of interest" description="Disordered" evidence="8">
    <location>
        <begin position="272"/>
        <end position="293"/>
    </location>
</feature>
<dbReference type="GO" id="GO:0006783">
    <property type="term" value="P:heme biosynthetic process"/>
    <property type="evidence" value="ECO:0007669"/>
    <property type="project" value="TreeGrafter"/>
</dbReference>
<evidence type="ECO:0000313" key="12">
    <source>
        <dbReference type="Proteomes" id="UP000190539"/>
    </source>
</evidence>
<comment type="caution">
    <text evidence="11">The sequence shown here is derived from an EMBL/GenBank/DDBJ whole genome shotgun (WGS) entry which is preliminary data.</text>
</comment>
<feature type="domain" description="Porphobilinogen deaminase C-terminal" evidence="10">
    <location>
        <begin position="191"/>
        <end position="243"/>
    </location>
</feature>
<dbReference type="EMBL" id="MVFC01000021">
    <property type="protein sequence ID" value="OON75630.1"/>
    <property type="molecule type" value="Genomic_DNA"/>
</dbReference>
<evidence type="ECO:0000256" key="5">
    <source>
        <dbReference type="ARBA" id="ARBA00023244"/>
    </source>
</evidence>
<keyword evidence="5" id="KW-0627">Porphyrin biosynthesis</keyword>
<dbReference type="InterPro" id="IPR022418">
    <property type="entry name" value="Porphobilinogen_deaminase_C"/>
</dbReference>
<protein>
    <recommendedName>
        <fullName evidence="3 7">Hydroxymethylbilane synthase</fullName>
        <ecNumber evidence="3 7">2.5.1.61</ecNumber>
    </recommendedName>
</protein>
<comment type="function">
    <text evidence="1">Tetrapolymerization of the monopyrrole PBG into the hydroxymethylbilane pre-uroporphyrinogen in several discrete steps.</text>
</comment>
<keyword evidence="12" id="KW-1185">Reference proteome</keyword>
<comment type="similarity">
    <text evidence="2">Belongs to the HMBS family.</text>
</comment>
<dbReference type="PANTHER" id="PTHR11557">
    <property type="entry name" value="PORPHOBILINOGEN DEAMINASE"/>
    <property type="match status" value="1"/>
</dbReference>
<evidence type="ECO:0000256" key="3">
    <source>
        <dbReference type="ARBA" id="ARBA00012655"/>
    </source>
</evidence>
<evidence type="ECO:0000256" key="4">
    <source>
        <dbReference type="ARBA" id="ARBA00022679"/>
    </source>
</evidence>
<gene>
    <name evidence="11" type="ORF">B1H18_22525</name>
</gene>
<dbReference type="OrthoDB" id="9810298at2"/>
<dbReference type="InterPro" id="IPR000860">
    <property type="entry name" value="HemC"/>
</dbReference>
<evidence type="ECO:0000256" key="8">
    <source>
        <dbReference type="SAM" id="MobiDB-lite"/>
    </source>
</evidence>
<evidence type="ECO:0000256" key="1">
    <source>
        <dbReference type="ARBA" id="ARBA00002869"/>
    </source>
</evidence>
<dbReference type="STRING" id="83656.B1H18_22525"/>
<evidence type="ECO:0000313" key="11">
    <source>
        <dbReference type="EMBL" id="OON75630.1"/>
    </source>
</evidence>
<dbReference type="NCBIfam" id="TIGR00212">
    <property type="entry name" value="hemC"/>
    <property type="match status" value="1"/>
</dbReference>
<dbReference type="PRINTS" id="PR00151">
    <property type="entry name" value="PORPHBDMNASE"/>
</dbReference>
<feature type="domain" description="Porphobilinogen deaminase N-terminal" evidence="9">
    <location>
        <begin position="20"/>
        <end position="177"/>
    </location>
</feature>
<dbReference type="InterPro" id="IPR022417">
    <property type="entry name" value="Porphobilin_deaminase_N"/>
</dbReference>
<dbReference type="PIRSF" id="PIRSF001438">
    <property type="entry name" value="4pyrrol_synth_OHMeBilane_synth"/>
    <property type="match status" value="1"/>
</dbReference>
<proteinExistence type="inferred from homology"/>
<dbReference type="SUPFAM" id="SSF53850">
    <property type="entry name" value="Periplasmic binding protein-like II"/>
    <property type="match status" value="1"/>
</dbReference>
<evidence type="ECO:0000256" key="6">
    <source>
        <dbReference type="ARBA" id="ARBA00048169"/>
    </source>
</evidence>
<keyword evidence="4" id="KW-0808">Transferase</keyword>
<dbReference type="AlphaFoldDB" id="A0A1V4A4X5"/>
<evidence type="ECO:0000259" key="9">
    <source>
        <dbReference type="Pfam" id="PF01379"/>
    </source>
</evidence>
<dbReference type="SUPFAM" id="SSF54782">
    <property type="entry name" value="Porphobilinogen deaminase (hydroxymethylbilane synthase), C-terminal domain"/>
    <property type="match status" value="1"/>
</dbReference>
<dbReference type="PANTHER" id="PTHR11557:SF0">
    <property type="entry name" value="PORPHOBILINOGEN DEAMINASE"/>
    <property type="match status" value="1"/>
</dbReference>
<evidence type="ECO:0000259" key="10">
    <source>
        <dbReference type="Pfam" id="PF03900"/>
    </source>
</evidence>
<dbReference type="Pfam" id="PF03900">
    <property type="entry name" value="Porphobil_deamC"/>
    <property type="match status" value="1"/>
</dbReference>
<dbReference type="InterPro" id="IPR036803">
    <property type="entry name" value="Porphobilinogen_deaminase_C_sf"/>
</dbReference>
<dbReference type="EC" id="2.5.1.61" evidence="3 7"/>
<dbReference type="GO" id="GO:0005737">
    <property type="term" value="C:cytoplasm"/>
    <property type="evidence" value="ECO:0007669"/>
    <property type="project" value="UniProtKB-UniRule"/>
</dbReference>
<dbReference type="GO" id="GO:0004418">
    <property type="term" value="F:hydroxymethylbilane synthase activity"/>
    <property type="evidence" value="ECO:0007669"/>
    <property type="project" value="UniProtKB-UniRule"/>
</dbReference>
<accession>A0A1V4A4X5</accession>